<protein>
    <submittedName>
        <fullName evidence="2">DUF3347 domain-containing protein</fullName>
    </submittedName>
</protein>
<proteinExistence type="predicted"/>
<dbReference type="EMBL" id="SWBP01000002">
    <property type="protein sequence ID" value="TKB99275.1"/>
    <property type="molecule type" value="Genomic_DNA"/>
</dbReference>
<keyword evidence="3" id="KW-1185">Reference proteome</keyword>
<dbReference type="OrthoDB" id="5513217at2"/>
<dbReference type="Proteomes" id="UP000308181">
    <property type="component" value="Unassembled WGS sequence"/>
</dbReference>
<organism evidence="2 3">
    <name type="scientific">Pedobacter cryophilus</name>
    <dbReference type="NCBI Taxonomy" id="2571271"/>
    <lineage>
        <taxon>Bacteria</taxon>
        <taxon>Pseudomonadati</taxon>
        <taxon>Bacteroidota</taxon>
        <taxon>Sphingobacteriia</taxon>
        <taxon>Sphingobacteriales</taxon>
        <taxon>Sphingobacteriaceae</taxon>
        <taxon>Pedobacter</taxon>
    </lineage>
</organism>
<evidence type="ECO:0000259" key="1">
    <source>
        <dbReference type="Pfam" id="PF11827"/>
    </source>
</evidence>
<evidence type="ECO:0000313" key="2">
    <source>
        <dbReference type="EMBL" id="TKB99275.1"/>
    </source>
</evidence>
<evidence type="ECO:0000313" key="3">
    <source>
        <dbReference type="Proteomes" id="UP000308181"/>
    </source>
</evidence>
<reference evidence="2 3" key="1">
    <citation type="submission" date="2019-04" db="EMBL/GenBank/DDBJ databases">
        <title>Pedobacter sp. AR-3-17 sp. nov., isolated from Arctic soil.</title>
        <authorList>
            <person name="Dahal R.H."/>
            <person name="Kim D.-U."/>
        </authorList>
    </citation>
    <scope>NUCLEOTIDE SEQUENCE [LARGE SCALE GENOMIC DNA]</scope>
    <source>
        <strain evidence="2 3">AR-3-17</strain>
    </source>
</reference>
<accession>A0A4U1C2D4</accession>
<gene>
    <name evidence="2" type="ORF">FA046_08745</name>
</gene>
<comment type="caution">
    <text evidence="2">The sequence shown here is derived from an EMBL/GenBank/DDBJ whole genome shotgun (WGS) entry which is preliminary data.</text>
</comment>
<dbReference type="AlphaFoldDB" id="A0A4U1C2D4"/>
<name>A0A4U1C2D4_9SPHI</name>
<dbReference type="InterPro" id="IPR021782">
    <property type="entry name" value="DUF3347"/>
</dbReference>
<feature type="domain" description="DUF3347" evidence="1">
    <location>
        <begin position="31"/>
        <end position="113"/>
    </location>
</feature>
<sequence length="155" mass="16797">MVAIFTTTLAQAAFAQHDHANHKTETTALLPLYYNIKDALVSGNANLASSKANELLTALNTPEAKAIVGNSGDELLKYAGKIAESKDLKSQRANFADLSESMVALAKNFQLSTEPIYQMYCPMKKANWLSSSSSVKNPYYGNAMLTCGKVVETLK</sequence>
<dbReference type="Pfam" id="PF11827">
    <property type="entry name" value="DUF3347"/>
    <property type="match status" value="1"/>
</dbReference>